<evidence type="ECO:0000256" key="1">
    <source>
        <dbReference type="ARBA" id="ARBA00022842"/>
    </source>
</evidence>
<reference evidence="4" key="1">
    <citation type="submission" date="2017-08" db="EMBL/GenBank/DDBJ databases">
        <title>A dynamic microbial community with high functional redundancy inhabits the cold, oxic subseafloor aquifer.</title>
        <authorList>
            <person name="Tully B.J."/>
            <person name="Wheat C.G."/>
            <person name="Glazer B.T."/>
            <person name="Huber J.A."/>
        </authorList>
    </citation>
    <scope>NUCLEOTIDE SEQUENCE [LARGE SCALE GENOMIC DNA]</scope>
</reference>
<dbReference type="Proteomes" id="UP000228987">
    <property type="component" value="Unassembled WGS sequence"/>
</dbReference>
<protein>
    <recommendedName>
        <fullName evidence="2">MobA-like NTP transferase domain-containing protein</fullName>
    </recommendedName>
</protein>
<feature type="domain" description="MobA-like NTP transferase" evidence="2">
    <location>
        <begin position="20"/>
        <end position="175"/>
    </location>
</feature>
<dbReference type="InterPro" id="IPR029044">
    <property type="entry name" value="Nucleotide-diphossugar_trans"/>
</dbReference>
<organism evidence="3 4">
    <name type="scientific">SAR86 cluster bacterium</name>
    <dbReference type="NCBI Taxonomy" id="2030880"/>
    <lineage>
        <taxon>Bacteria</taxon>
        <taxon>Pseudomonadati</taxon>
        <taxon>Pseudomonadota</taxon>
        <taxon>Gammaproteobacteria</taxon>
        <taxon>SAR86 cluster</taxon>
    </lineage>
</organism>
<name>A0A2A5CFN6_9GAMM</name>
<evidence type="ECO:0000313" key="3">
    <source>
        <dbReference type="EMBL" id="PCJ42582.1"/>
    </source>
</evidence>
<gene>
    <name evidence="3" type="ORF">COA71_03460</name>
</gene>
<dbReference type="PANTHER" id="PTHR43777:SF1">
    <property type="entry name" value="MOLYBDENUM COFACTOR CYTIDYLYLTRANSFERASE"/>
    <property type="match status" value="1"/>
</dbReference>
<evidence type="ECO:0000313" key="4">
    <source>
        <dbReference type="Proteomes" id="UP000228987"/>
    </source>
</evidence>
<dbReference type="InterPro" id="IPR025877">
    <property type="entry name" value="MobA-like_NTP_Trfase"/>
</dbReference>
<dbReference type="Pfam" id="PF12804">
    <property type="entry name" value="NTP_transf_3"/>
    <property type="match status" value="1"/>
</dbReference>
<evidence type="ECO:0000259" key="2">
    <source>
        <dbReference type="Pfam" id="PF12804"/>
    </source>
</evidence>
<dbReference type="CDD" id="cd04182">
    <property type="entry name" value="GT_2_like_f"/>
    <property type="match status" value="1"/>
</dbReference>
<accession>A0A2A5CFN6</accession>
<comment type="caution">
    <text evidence="3">The sequence shown here is derived from an EMBL/GenBank/DDBJ whole genome shotgun (WGS) entry which is preliminary data.</text>
</comment>
<dbReference type="SUPFAM" id="SSF53448">
    <property type="entry name" value="Nucleotide-diphospho-sugar transferases"/>
    <property type="match status" value="1"/>
</dbReference>
<dbReference type="EMBL" id="NVWI01000002">
    <property type="protein sequence ID" value="PCJ42582.1"/>
    <property type="molecule type" value="Genomic_DNA"/>
</dbReference>
<dbReference type="AlphaFoldDB" id="A0A2A5CFN6"/>
<dbReference type="Gene3D" id="3.90.550.10">
    <property type="entry name" value="Spore Coat Polysaccharide Biosynthesis Protein SpsA, Chain A"/>
    <property type="match status" value="1"/>
</dbReference>
<keyword evidence="1" id="KW-0460">Magnesium</keyword>
<dbReference type="PANTHER" id="PTHR43777">
    <property type="entry name" value="MOLYBDENUM COFACTOR CYTIDYLYLTRANSFERASE"/>
    <property type="match status" value="1"/>
</dbReference>
<proteinExistence type="predicted"/>
<dbReference type="GO" id="GO:0016779">
    <property type="term" value="F:nucleotidyltransferase activity"/>
    <property type="evidence" value="ECO:0007669"/>
    <property type="project" value="UniProtKB-ARBA"/>
</dbReference>
<sequence>MQKHVILAVTESNTDRIGIIILAAGYSKRFNSDKRQARLQSGETLLDATLNKIPDSFHQRLLVLHPGDEEFGRHYQPDWTLCIAEHASQGMGHSLAAAMPYAQNWDAAVIALADMPYVQSSTYHALQKTLIHYPIVRPRCQGRMGNPVGFQAAYFKELSELSGDQGARNILIRHEKEVHLMDCVDWGIIQDVDTVAALNKADS</sequence>